<gene>
    <name evidence="5" type="ORF">BA177_03975</name>
</gene>
<feature type="domain" description="OmpR/PhoB-type" evidence="4">
    <location>
        <begin position="1"/>
        <end position="98"/>
    </location>
</feature>
<dbReference type="Gene3D" id="1.10.10.10">
    <property type="entry name" value="Winged helix-like DNA-binding domain superfamily/Winged helix DNA-binding domain"/>
    <property type="match status" value="1"/>
</dbReference>
<dbReference type="KEGG" id="woc:BA177_03975"/>
<dbReference type="AlphaFoldDB" id="A0A193LD75"/>
<dbReference type="Gene3D" id="1.25.40.10">
    <property type="entry name" value="Tetratricopeptide repeat domain"/>
    <property type="match status" value="1"/>
</dbReference>
<evidence type="ECO:0000259" key="4">
    <source>
        <dbReference type="PROSITE" id="PS51755"/>
    </source>
</evidence>
<keyword evidence="1 2" id="KW-0238">DNA-binding</keyword>
<dbReference type="InterPro" id="IPR016032">
    <property type="entry name" value="Sig_transdc_resp-reg_C-effctor"/>
</dbReference>
<evidence type="ECO:0000256" key="3">
    <source>
        <dbReference type="SAM" id="MobiDB-lite"/>
    </source>
</evidence>
<dbReference type="EMBL" id="CP016268">
    <property type="protein sequence ID" value="ANO50480.1"/>
    <property type="molecule type" value="Genomic_DNA"/>
</dbReference>
<feature type="region of interest" description="Disordered" evidence="3">
    <location>
        <begin position="105"/>
        <end position="126"/>
    </location>
</feature>
<dbReference type="Pfam" id="PF00486">
    <property type="entry name" value="Trans_reg_C"/>
    <property type="match status" value="1"/>
</dbReference>
<proteinExistence type="predicted"/>
<feature type="DNA-binding region" description="OmpR/PhoB-type" evidence="2">
    <location>
        <begin position="1"/>
        <end position="98"/>
    </location>
</feature>
<dbReference type="STRING" id="1548547.BA177_03975"/>
<dbReference type="InterPro" id="IPR036388">
    <property type="entry name" value="WH-like_DNA-bd_sf"/>
</dbReference>
<name>A0A193LD75_9GAMM</name>
<dbReference type="OrthoDB" id="7052061at2"/>
<dbReference type="GO" id="GO:0003677">
    <property type="term" value="F:DNA binding"/>
    <property type="evidence" value="ECO:0007669"/>
    <property type="project" value="UniProtKB-UniRule"/>
</dbReference>
<dbReference type="SUPFAM" id="SSF46894">
    <property type="entry name" value="C-terminal effector domain of the bipartite response regulators"/>
    <property type="match status" value="1"/>
</dbReference>
<protein>
    <submittedName>
        <fullName evidence="5">Transcriptional regulator</fullName>
    </submittedName>
</protein>
<organism evidence="5 6">
    <name type="scientific">Woeseia oceani</name>
    <dbReference type="NCBI Taxonomy" id="1548547"/>
    <lineage>
        <taxon>Bacteria</taxon>
        <taxon>Pseudomonadati</taxon>
        <taxon>Pseudomonadota</taxon>
        <taxon>Gammaproteobacteria</taxon>
        <taxon>Woeseiales</taxon>
        <taxon>Woeseiaceae</taxon>
        <taxon>Woeseia</taxon>
    </lineage>
</organism>
<dbReference type="SUPFAM" id="SSF48452">
    <property type="entry name" value="TPR-like"/>
    <property type="match status" value="1"/>
</dbReference>
<dbReference type="GO" id="GO:0006355">
    <property type="term" value="P:regulation of DNA-templated transcription"/>
    <property type="evidence" value="ECO:0007669"/>
    <property type="project" value="InterPro"/>
</dbReference>
<dbReference type="InterPro" id="IPR011990">
    <property type="entry name" value="TPR-like_helical_dom_sf"/>
</dbReference>
<reference evidence="5 6" key="1">
    <citation type="submission" date="2016-06" db="EMBL/GenBank/DDBJ databases">
        <title>Complete genome sequence of a deep-branching marine Gamma Proteobacterium Woeseia oceani type strain XK5.</title>
        <authorList>
            <person name="Mu D."/>
            <person name="Du Z."/>
        </authorList>
    </citation>
    <scope>NUCLEOTIDE SEQUENCE [LARGE SCALE GENOMIC DNA]</scope>
    <source>
        <strain evidence="5 6">XK5</strain>
    </source>
</reference>
<sequence length="523" mass="58145">MIYAFSPFELDMAKFELRKDGEPCPIEPKVLALLAYLVEHRERLVSKEEIFEKLWDGRIVTDSALASRIKLARKVLGDTGHTQRFIKTVHGKGLRFVADVRPLRNSPIVSPEDDSRQEADTPQAADDVSYRPSIAVLPFQLLGKPGPYDTIADGLPHEIIAELARLRWLLVIARASSFRFRDRDPDQHHIGQLLGARYLLSGCVEASDRQLVITTELVDTRSGEIVWAERFTGKVEDIHAVRKEIREKILAALEIQIPLHEATAARLIVTENMDAWSAYHVGLQHIFRFNQKDNAAAAALFQRAIKLDPAFARAHAGLSFVHFQTAFLRHTDDIAGETALARRCAQAGLEIDPLDPFVNFTMGRSFWLSADLDRAHSWLERATSLCPNYAQGVYALAWTNTIAGADQEGRDQVDLAMRLSPLDPLYYAMLGTRGITHVARGEMAEAVQWAERAARSPGAHVLIAMIAAATQELAGNAAAAATWAANVRERSPQLGSAEFFGAFPMRKEPLRTQFATALQKLGF</sequence>
<accession>A0A193LD75</accession>
<evidence type="ECO:0000256" key="1">
    <source>
        <dbReference type="ARBA" id="ARBA00023125"/>
    </source>
</evidence>
<dbReference type="SMART" id="SM00862">
    <property type="entry name" value="Trans_reg_C"/>
    <property type="match status" value="1"/>
</dbReference>
<dbReference type="Gene3D" id="3.40.50.10070">
    <property type="entry name" value="TolB, N-terminal domain"/>
    <property type="match status" value="1"/>
</dbReference>
<dbReference type="SUPFAM" id="SSF52964">
    <property type="entry name" value="TolB, N-terminal domain"/>
    <property type="match status" value="1"/>
</dbReference>
<dbReference type="Proteomes" id="UP000092695">
    <property type="component" value="Chromosome"/>
</dbReference>
<keyword evidence="6" id="KW-1185">Reference proteome</keyword>
<dbReference type="CDD" id="cd00383">
    <property type="entry name" value="trans_reg_C"/>
    <property type="match status" value="1"/>
</dbReference>
<dbReference type="PROSITE" id="PS51755">
    <property type="entry name" value="OMPR_PHOB"/>
    <property type="match status" value="1"/>
</dbReference>
<dbReference type="GO" id="GO:0000160">
    <property type="term" value="P:phosphorelay signal transduction system"/>
    <property type="evidence" value="ECO:0007669"/>
    <property type="project" value="InterPro"/>
</dbReference>
<evidence type="ECO:0000256" key="2">
    <source>
        <dbReference type="PROSITE-ProRule" id="PRU01091"/>
    </source>
</evidence>
<evidence type="ECO:0000313" key="5">
    <source>
        <dbReference type="EMBL" id="ANO50480.1"/>
    </source>
</evidence>
<dbReference type="InterPro" id="IPR001867">
    <property type="entry name" value="OmpR/PhoB-type_DNA-bd"/>
</dbReference>
<evidence type="ECO:0000313" key="6">
    <source>
        <dbReference type="Proteomes" id="UP000092695"/>
    </source>
</evidence>